<dbReference type="CDD" id="cd02230">
    <property type="entry name" value="cupin_HP0902-like"/>
    <property type="match status" value="1"/>
</dbReference>
<comment type="caution">
    <text evidence="3">The sequence shown here is derived from an EMBL/GenBank/DDBJ whole genome shotgun (WGS) entry which is preliminary data.</text>
</comment>
<reference evidence="3 4" key="1">
    <citation type="submission" date="2017-08" db="EMBL/GenBank/DDBJ databases">
        <authorList>
            <person name="de Groot N.N."/>
        </authorList>
    </citation>
    <scope>NUCLEOTIDE SEQUENCE [LARGE SCALE GENOMIC DNA]</scope>
    <source>
        <strain evidence="3 4">NBT06-6</strain>
    </source>
</reference>
<proteinExistence type="predicted"/>
<dbReference type="Proteomes" id="UP000215771">
    <property type="component" value="Unassembled WGS sequence"/>
</dbReference>
<dbReference type="SUPFAM" id="SSF51182">
    <property type="entry name" value="RmlC-like cupins"/>
    <property type="match status" value="1"/>
</dbReference>
<dbReference type="InterPro" id="IPR014710">
    <property type="entry name" value="RmlC-like_jellyroll"/>
</dbReference>
<dbReference type="InterPro" id="IPR013096">
    <property type="entry name" value="Cupin_2"/>
</dbReference>
<evidence type="ECO:0000313" key="3">
    <source>
        <dbReference type="EMBL" id="PAJ69042.1"/>
    </source>
</evidence>
<dbReference type="RefSeq" id="WP_095278433.1">
    <property type="nucleotide sequence ID" value="NZ_CP047655.1"/>
</dbReference>
<protein>
    <submittedName>
        <fullName evidence="3">LuxR family transcriptional regulator</fullName>
    </submittedName>
</protein>
<evidence type="ECO:0000259" key="2">
    <source>
        <dbReference type="Pfam" id="PF07883"/>
    </source>
</evidence>
<evidence type="ECO:0000313" key="4">
    <source>
        <dbReference type="Proteomes" id="UP000215771"/>
    </source>
</evidence>
<organism evidence="3 4">
    <name type="scientific">Corynebacterium hadale</name>
    <dbReference type="NCBI Taxonomy" id="2026255"/>
    <lineage>
        <taxon>Bacteria</taxon>
        <taxon>Bacillati</taxon>
        <taxon>Actinomycetota</taxon>
        <taxon>Actinomycetes</taxon>
        <taxon>Mycobacteriales</taxon>
        <taxon>Corynebacteriaceae</taxon>
        <taxon>Corynebacterium</taxon>
    </lineage>
</organism>
<dbReference type="Pfam" id="PF07883">
    <property type="entry name" value="Cupin_2"/>
    <property type="match status" value="1"/>
</dbReference>
<feature type="region of interest" description="Disordered" evidence="1">
    <location>
        <begin position="1"/>
        <end position="25"/>
    </location>
</feature>
<dbReference type="EMBL" id="NQMQ01000019">
    <property type="protein sequence ID" value="PAJ69042.1"/>
    <property type="molecule type" value="Genomic_DNA"/>
</dbReference>
<sequence length="135" mass="14485">MNQDLPVNRPEVFGDADSTDDADRATRIDTVNAVEPKPGGARPAVKRMLQGDGANLIVFNFCPGQALPDHKAAHPITVQCVSGSLEFECGGDRFPLQPGEVVHLRAYVPHAVYCPGDAPEEGNVLLLSMLTGERH</sequence>
<dbReference type="AlphaFoldDB" id="A0A269PBI9"/>
<feature type="domain" description="Cupin type-2" evidence="2">
    <location>
        <begin position="59"/>
        <end position="119"/>
    </location>
</feature>
<dbReference type="Gene3D" id="2.60.120.10">
    <property type="entry name" value="Jelly Rolls"/>
    <property type="match status" value="1"/>
</dbReference>
<gene>
    <name evidence="3" type="ORF">CIG21_09295</name>
</gene>
<name>A0A269PBI9_9CORY</name>
<accession>A0A269PBI9</accession>
<dbReference type="InterPro" id="IPR011051">
    <property type="entry name" value="RmlC_Cupin_sf"/>
</dbReference>
<evidence type="ECO:0000256" key="1">
    <source>
        <dbReference type="SAM" id="MobiDB-lite"/>
    </source>
</evidence>